<dbReference type="NCBIfam" id="NF002058">
    <property type="entry name" value="PRK00888.1"/>
    <property type="match status" value="1"/>
</dbReference>
<dbReference type="InterPro" id="IPR007060">
    <property type="entry name" value="FtsL/DivIC"/>
</dbReference>
<keyword evidence="1 7" id="KW-1003">Cell membrane</keyword>
<evidence type="ECO:0000256" key="2">
    <source>
        <dbReference type="ARBA" id="ARBA00022618"/>
    </source>
</evidence>
<comment type="subunit">
    <text evidence="7">Part of a complex composed of FtsB, FtsL and FtsQ.</text>
</comment>
<dbReference type="KEGG" id="ptes:JQU52_14055"/>
<keyword evidence="7" id="KW-0997">Cell inner membrane</keyword>
<dbReference type="GO" id="GO:0005886">
    <property type="term" value="C:plasma membrane"/>
    <property type="evidence" value="ECO:0007669"/>
    <property type="project" value="UniProtKB-SubCell"/>
</dbReference>
<accession>A0A892ZIW6</accession>
<dbReference type="RefSeq" id="WP_230339078.1">
    <property type="nucleotide sequence ID" value="NZ_CP069798.1"/>
</dbReference>
<evidence type="ECO:0000256" key="4">
    <source>
        <dbReference type="ARBA" id="ARBA00022989"/>
    </source>
</evidence>
<dbReference type="AlphaFoldDB" id="A0A892ZIW6"/>
<comment type="function">
    <text evidence="7">Essential cell division protein. May link together the upstream cell division proteins, which are predominantly cytoplasmic, with the downstream cell division proteins, which are predominantly periplasmic.</text>
</comment>
<evidence type="ECO:0000256" key="6">
    <source>
        <dbReference type="ARBA" id="ARBA00023306"/>
    </source>
</evidence>
<gene>
    <name evidence="7 8" type="primary">ftsB</name>
    <name evidence="8" type="ORF">JQU52_14055</name>
</gene>
<proteinExistence type="inferred from homology"/>
<reference evidence="8" key="1">
    <citation type="submission" date="2021-02" db="EMBL/GenBank/DDBJ databases">
        <title>Neisseriaceae sp. 26B isolated from the cloaca of a Common Toad-headed Turtle (Mesoclemmys nasuta).</title>
        <authorList>
            <person name="Spergser J."/>
            <person name="Busse H.-J."/>
        </authorList>
    </citation>
    <scope>NUCLEOTIDE SEQUENCE</scope>
    <source>
        <strain evidence="8">26B</strain>
    </source>
</reference>
<dbReference type="HAMAP" id="MF_00599">
    <property type="entry name" value="FtsB"/>
    <property type="match status" value="1"/>
</dbReference>
<evidence type="ECO:0000313" key="8">
    <source>
        <dbReference type="EMBL" id="QRQ81777.1"/>
    </source>
</evidence>
<keyword evidence="6 7" id="KW-0131">Cell cycle</keyword>
<keyword evidence="5 7" id="KW-0472">Membrane</keyword>
<evidence type="ECO:0000313" key="9">
    <source>
        <dbReference type="Proteomes" id="UP000653156"/>
    </source>
</evidence>
<feature type="topological domain" description="Cytoplasmic" evidence="7">
    <location>
        <begin position="1"/>
        <end position="3"/>
    </location>
</feature>
<dbReference type="GO" id="GO:0030428">
    <property type="term" value="C:cell septum"/>
    <property type="evidence" value="ECO:0007669"/>
    <property type="project" value="TreeGrafter"/>
</dbReference>
<keyword evidence="3 7" id="KW-0812">Transmembrane</keyword>
<comment type="subcellular location">
    <subcellularLocation>
        <location evidence="7">Cell inner membrane</location>
        <topology evidence="7">Single-pass type II membrane protein</topology>
    </subcellularLocation>
    <text evidence="7">Localizes to the division septum.</text>
</comment>
<dbReference type="PANTHER" id="PTHR37485:SF1">
    <property type="entry name" value="CELL DIVISION PROTEIN FTSB"/>
    <property type="match status" value="1"/>
</dbReference>
<keyword evidence="4 7" id="KW-1133">Transmembrane helix</keyword>
<evidence type="ECO:0000256" key="1">
    <source>
        <dbReference type="ARBA" id="ARBA00022475"/>
    </source>
</evidence>
<dbReference type="InterPro" id="IPR023081">
    <property type="entry name" value="Cell_div_FtsB"/>
</dbReference>
<evidence type="ECO:0000256" key="7">
    <source>
        <dbReference type="HAMAP-Rule" id="MF_00599"/>
    </source>
</evidence>
<feature type="topological domain" description="Periplasmic" evidence="7">
    <location>
        <begin position="22"/>
        <end position="93"/>
    </location>
</feature>
<protein>
    <recommendedName>
        <fullName evidence="7">Cell division protein FtsB</fullName>
    </recommendedName>
</protein>
<dbReference type="GO" id="GO:0032153">
    <property type="term" value="C:cell division site"/>
    <property type="evidence" value="ECO:0007669"/>
    <property type="project" value="UniProtKB-UniRule"/>
</dbReference>
<dbReference type="EMBL" id="CP069798">
    <property type="protein sequence ID" value="QRQ81777.1"/>
    <property type="molecule type" value="Genomic_DNA"/>
</dbReference>
<dbReference type="PANTHER" id="PTHR37485">
    <property type="entry name" value="CELL DIVISION PROTEIN FTSB"/>
    <property type="match status" value="1"/>
</dbReference>
<comment type="similarity">
    <text evidence="7">Belongs to the FtsB family.</text>
</comment>
<keyword evidence="2 7" id="KW-0132">Cell division</keyword>
<organism evidence="8 9">
    <name type="scientific">Paralysiella testudinis</name>
    <dbReference type="NCBI Taxonomy" id="2809020"/>
    <lineage>
        <taxon>Bacteria</taxon>
        <taxon>Pseudomonadati</taxon>
        <taxon>Pseudomonadota</taxon>
        <taxon>Betaproteobacteria</taxon>
        <taxon>Neisseriales</taxon>
        <taxon>Neisseriaceae</taxon>
        <taxon>Paralysiella</taxon>
    </lineage>
</organism>
<sequence length="93" mass="10750">MKWVTWVLVLALGWFQYSLWLSKGGWRDMWQLEQQVAQQQETNHGLQMRNHALAAEVADLASGEAAIAEIARVDLGYVQNGEIYYRFIDLNTH</sequence>
<keyword evidence="9" id="KW-1185">Reference proteome</keyword>
<evidence type="ECO:0000256" key="3">
    <source>
        <dbReference type="ARBA" id="ARBA00022692"/>
    </source>
</evidence>
<evidence type="ECO:0000256" key="5">
    <source>
        <dbReference type="ARBA" id="ARBA00023136"/>
    </source>
</evidence>
<dbReference type="Proteomes" id="UP000653156">
    <property type="component" value="Chromosome"/>
</dbReference>
<dbReference type="GO" id="GO:0043093">
    <property type="term" value="P:FtsZ-dependent cytokinesis"/>
    <property type="evidence" value="ECO:0007669"/>
    <property type="project" value="UniProtKB-UniRule"/>
</dbReference>
<dbReference type="Pfam" id="PF04977">
    <property type="entry name" value="DivIC"/>
    <property type="match status" value="1"/>
</dbReference>
<name>A0A892ZIW6_9NEIS</name>